<reference evidence="3" key="2">
    <citation type="submission" date="2011-02" db="EMBL/GenBank/DDBJ databases">
        <authorList>
            <person name="MacLean D."/>
        </authorList>
    </citation>
    <scope>NUCLEOTIDE SEQUENCE</scope>
</reference>
<reference evidence="3" key="1">
    <citation type="journal article" date="2011" name="PLoS Biol.">
        <title>Gene gain and loss during evolution of obligate parasitism in the white rust pathogen of Arabidopsis thaliana.</title>
        <authorList>
            <person name="Kemen E."/>
            <person name="Gardiner A."/>
            <person name="Schultz-Larsen T."/>
            <person name="Kemen A.C."/>
            <person name="Balmuth A.L."/>
            <person name="Robert-Seilaniantz A."/>
            <person name="Bailey K."/>
            <person name="Holub E."/>
            <person name="Studholme D.J."/>
            <person name="Maclean D."/>
            <person name="Jones J.D."/>
        </authorList>
    </citation>
    <scope>NUCLEOTIDE SEQUENCE</scope>
</reference>
<evidence type="ECO:0000256" key="1">
    <source>
        <dbReference type="SAM" id="MobiDB-lite"/>
    </source>
</evidence>
<accession>F0W403</accession>
<feature type="region of interest" description="Disordered" evidence="1">
    <location>
        <begin position="510"/>
        <end position="538"/>
    </location>
</feature>
<evidence type="ECO:0000313" key="3">
    <source>
        <dbReference type="EMBL" id="CCA15799.1"/>
    </source>
</evidence>
<feature type="domain" description="Reverse transcriptase Ty1/copia-type" evidence="2">
    <location>
        <begin position="600"/>
        <end position="825"/>
    </location>
</feature>
<dbReference type="HOGENOM" id="CLU_327178_0_0_1"/>
<gene>
    <name evidence="3" type="primary">AlNc14C15G1698</name>
    <name evidence="3" type="ORF">ALNC14_019420</name>
</gene>
<proteinExistence type="predicted"/>
<evidence type="ECO:0000259" key="2">
    <source>
        <dbReference type="Pfam" id="PF07727"/>
    </source>
</evidence>
<protein>
    <submittedName>
        <fullName evidence="3">Uncharacterized protein AlNc14C15G1698</fullName>
    </submittedName>
</protein>
<dbReference type="EMBL" id="FR824060">
    <property type="protein sequence ID" value="CCA15799.1"/>
    <property type="molecule type" value="Genomic_DNA"/>
</dbReference>
<sequence length="880" mass="100307">MHTHFIVSRHDLATGNLFPTLGTEVVSLYVMHTRIQRPYPSEKIVKKPEMAQFRMTVDVGSERTNRETSMANAKSRSRTVQCPWIKDFCCFRFFQRLLAVCIGQELPGTILICHGFWYIYDCLLFYDVSYLNSYMGLLIWACESGRSVYRRDASPDTFLLYLPIRVRTAVMFGVICKFQRLSNDQICLSQVMFARTIPLRGRIKRKALFRMHVLVMSPTDQIVDAAKAAAPADVVDSSERATDHIHEKKSEVPEAALVKVLAMLGDLQHRKDSAESSVFDSVLGVGAAMNLQALEHNHYPKRSPNLSPATYFGARYPAQRLPDYEYPGKDIQNPGFLHLGRQIEGVPDSQQRMFAPQPYDGKEIYHGIGSGFLEWGKDFVRQISFSERACGFSWPKDINVDVLGQHLAGTAQKYYRRQVECWWSENQTLEHAMQRLLQNFSTKITPAQSMKLFTVPKAVDRSWKYHFLYLTADRIVMVTQHVRNVETLNDNQNYQLSRFSKGVINQEELDDMSESRKRDHDIFDQKKNALKGSNRKQNLPSRWTRERYFTRSRCNAKTDTVEDKNIRDVVNAVCDLDPKNYGEATMSQGKHKWMTAVSEELKALGENGWVLKTKTDANGDVERYKARLVTCGNEQLSGVDYTLTFAAVMDLSTVKVILVLSRRWNVPARHGDVPNAIVNAENEPHYDVYMKVPKGMKIDEMDLKRCRANDLIKLELLLKLCKAGFTQCTTNICLYFKKDKDELTILGVYVDGLLATGISRDAVDKFFKVISALEIKELGVVNKFLGPRMSLDEEVGYVLNQEVSIDLLQREYGLEKANGVRAPIVEEFNDCNSQEPEYLPVTAANGNASVKDFQSLGDSTNAQAYYGRLEDGEAICKFQR</sequence>
<dbReference type="AlphaFoldDB" id="F0W403"/>
<dbReference type="Pfam" id="PF07727">
    <property type="entry name" value="RVT_2"/>
    <property type="match status" value="1"/>
</dbReference>
<dbReference type="InterPro" id="IPR013103">
    <property type="entry name" value="RVT_2"/>
</dbReference>
<feature type="compositionally biased region" description="Basic and acidic residues" evidence="1">
    <location>
        <begin position="513"/>
        <end position="527"/>
    </location>
</feature>
<name>F0W403_9STRA</name>
<organism evidence="3">
    <name type="scientific">Albugo laibachii Nc14</name>
    <dbReference type="NCBI Taxonomy" id="890382"/>
    <lineage>
        <taxon>Eukaryota</taxon>
        <taxon>Sar</taxon>
        <taxon>Stramenopiles</taxon>
        <taxon>Oomycota</taxon>
        <taxon>Peronosporomycetes</taxon>
        <taxon>Albuginales</taxon>
        <taxon>Albuginaceae</taxon>
        <taxon>Albugo</taxon>
    </lineage>
</organism>